<evidence type="ECO:0000313" key="1">
    <source>
        <dbReference type="EMBL" id="CAB4203420.1"/>
    </source>
</evidence>
<dbReference type="EMBL" id="LR797331">
    <property type="protein sequence ID" value="CAB4203420.1"/>
    <property type="molecule type" value="Genomic_DNA"/>
</dbReference>
<protein>
    <submittedName>
        <fullName evidence="1">Uncharacterized protein</fullName>
    </submittedName>
</protein>
<reference evidence="1" key="1">
    <citation type="submission" date="2020-05" db="EMBL/GenBank/DDBJ databases">
        <authorList>
            <person name="Chiriac C."/>
            <person name="Salcher M."/>
            <person name="Ghai R."/>
            <person name="Kavagutti S V."/>
        </authorList>
    </citation>
    <scope>NUCLEOTIDE SEQUENCE</scope>
</reference>
<gene>
    <name evidence="1" type="ORF">UFOVP1382_37</name>
</gene>
<organism evidence="1">
    <name type="scientific">uncultured Caudovirales phage</name>
    <dbReference type="NCBI Taxonomy" id="2100421"/>
    <lineage>
        <taxon>Viruses</taxon>
        <taxon>Duplodnaviria</taxon>
        <taxon>Heunggongvirae</taxon>
        <taxon>Uroviricota</taxon>
        <taxon>Caudoviricetes</taxon>
        <taxon>Peduoviridae</taxon>
        <taxon>Maltschvirus</taxon>
        <taxon>Maltschvirus maltsch</taxon>
    </lineage>
</organism>
<name>A0A6J5RXE9_9CAUD</name>
<sequence length="171" mass="18271">MSTSFLPDIAPTRVEGVCSLCEGSGQSYNATPEYPDLCEICHGAGRATETVWPCEVNLAGGNAILVLAALGLDTEEYGSVDYADIPAVLQRALVVLNRDEVAIKSTRAPVDLEGGWAGTEIRHDGNLVTLTRTGPSIIDRGVDIDGLRDRVRRVVAVFEWARDAGVGVTWS</sequence>
<proteinExistence type="predicted"/>
<accession>A0A6J5RXE9</accession>